<dbReference type="SUPFAM" id="SSF53300">
    <property type="entry name" value="vWA-like"/>
    <property type="match status" value="1"/>
</dbReference>
<evidence type="ECO:0000313" key="3">
    <source>
        <dbReference type="Proteomes" id="UP001596303"/>
    </source>
</evidence>
<dbReference type="RefSeq" id="WP_377381241.1">
    <property type="nucleotide sequence ID" value="NZ_JBHSSW010000066.1"/>
</dbReference>
<feature type="region of interest" description="Disordered" evidence="1">
    <location>
        <begin position="74"/>
        <end position="104"/>
    </location>
</feature>
<dbReference type="InterPro" id="IPR011195">
    <property type="entry name" value="UCP010256"/>
</dbReference>
<organism evidence="2 3">
    <name type="scientific">Ponticaulis profundi</name>
    <dbReference type="NCBI Taxonomy" id="2665222"/>
    <lineage>
        <taxon>Bacteria</taxon>
        <taxon>Pseudomonadati</taxon>
        <taxon>Pseudomonadota</taxon>
        <taxon>Alphaproteobacteria</taxon>
        <taxon>Hyphomonadales</taxon>
        <taxon>Hyphomonadaceae</taxon>
        <taxon>Ponticaulis</taxon>
    </lineage>
</organism>
<dbReference type="PANTHER" id="PTHR39338">
    <property type="entry name" value="BLL5662 PROTEIN-RELATED"/>
    <property type="match status" value="1"/>
</dbReference>
<dbReference type="EMBL" id="JBHSSW010000066">
    <property type="protein sequence ID" value="MFC6199791.1"/>
    <property type="molecule type" value="Genomic_DNA"/>
</dbReference>
<dbReference type="Proteomes" id="UP001596303">
    <property type="component" value="Unassembled WGS sequence"/>
</dbReference>
<keyword evidence="3" id="KW-1185">Reference proteome</keyword>
<dbReference type="PANTHER" id="PTHR39338:SF5">
    <property type="entry name" value="BLR6139 PROTEIN"/>
    <property type="match status" value="1"/>
</dbReference>
<dbReference type="PIRSF" id="PIRSF010256">
    <property type="entry name" value="CoxE_vWa"/>
    <property type="match status" value="1"/>
</dbReference>
<evidence type="ECO:0000256" key="1">
    <source>
        <dbReference type="SAM" id="MobiDB-lite"/>
    </source>
</evidence>
<reference evidence="3" key="1">
    <citation type="journal article" date="2019" name="Int. J. Syst. Evol. Microbiol.">
        <title>The Global Catalogue of Microorganisms (GCM) 10K type strain sequencing project: providing services to taxonomists for standard genome sequencing and annotation.</title>
        <authorList>
            <consortium name="The Broad Institute Genomics Platform"/>
            <consortium name="The Broad Institute Genome Sequencing Center for Infectious Disease"/>
            <person name="Wu L."/>
            <person name="Ma J."/>
        </authorList>
    </citation>
    <scope>NUCLEOTIDE SEQUENCE [LARGE SCALE GENOMIC DNA]</scope>
    <source>
        <strain evidence="3">CGMCC-1.15741</strain>
    </source>
</reference>
<sequence length="455" mass="51887">MSVERTVTDFVRALRSADVNVSTAETLDAVQTLKLVGYNDRSMLKTSLRHVLAKSEGEKGTYDRLFDLFFSRKSNTPETTSEDEQSDDGEANSDASEDAGPKDLLDLAQSGDESEIAVAMERAADAASVQDIRFSTQVSFYAQKMLKEMGVERMEKQLLDALKDTSGEREGEAQQMIDARRDMTRRAQAYVQQQFDIFGASETQRFREEYLSEKRINDMDRSDIERMKPLVQKLAKRLATKHSRRRKKKNRGQLDIRKTLRRNAGRDGVPFDIAWRETKKDRPKLILICDVSGSVARHVRFLLLFLYCLKDVVPDIYTFAFSARLKDVGSYLDTDLAGFENAMQRIMTEAGWGSTDYGQALSDMKVNHWSLIDRRSTIIVLGDGRSNYGDPRLDLFEEATSRAKRLVWLSPEGKALWGTGDSEMLRYQPHCTTMTHMTSLKDLERAIDDILMHYS</sequence>
<name>A0ABW1SEY4_9PROT</name>
<comment type="caution">
    <text evidence="2">The sequence shown here is derived from an EMBL/GenBank/DDBJ whole genome shotgun (WGS) entry which is preliminary data.</text>
</comment>
<gene>
    <name evidence="2" type="ORF">ACFQDM_17060</name>
</gene>
<evidence type="ECO:0000313" key="2">
    <source>
        <dbReference type="EMBL" id="MFC6199791.1"/>
    </source>
</evidence>
<feature type="compositionally biased region" description="Acidic residues" evidence="1">
    <location>
        <begin position="80"/>
        <end position="97"/>
    </location>
</feature>
<protein>
    <submittedName>
        <fullName evidence="2">VWA domain-containing protein</fullName>
    </submittedName>
</protein>
<dbReference type="InterPro" id="IPR036465">
    <property type="entry name" value="vWFA_dom_sf"/>
</dbReference>
<dbReference type="Pfam" id="PF05762">
    <property type="entry name" value="VWA_CoxE"/>
    <property type="match status" value="1"/>
</dbReference>
<proteinExistence type="predicted"/>
<accession>A0ABW1SEY4</accession>
<dbReference type="InterPro" id="IPR008912">
    <property type="entry name" value="Uncharacterised_CoxE"/>
</dbReference>